<reference evidence="3" key="1">
    <citation type="submission" date="2023-07" db="EMBL/GenBank/DDBJ databases">
        <title>30 novel species of actinomycetes from the DSMZ collection.</title>
        <authorList>
            <person name="Nouioui I."/>
        </authorList>
    </citation>
    <scope>NUCLEOTIDE SEQUENCE [LARGE SCALE GENOMIC DNA]</scope>
    <source>
        <strain evidence="3">DSM 44917</strain>
    </source>
</reference>
<protein>
    <submittedName>
        <fullName evidence="2">Alpha/beta fold hydrolase</fullName>
    </submittedName>
</protein>
<keyword evidence="2" id="KW-0378">Hydrolase</keyword>
<evidence type="ECO:0000313" key="2">
    <source>
        <dbReference type="EMBL" id="MDT0306750.1"/>
    </source>
</evidence>
<dbReference type="InterPro" id="IPR029058">
    <property type="entry name" value="AB_hydrolase_fold"/>
</dbReference>
<dbReference type="PROSITE" id="PS51257">
    <property type="entry name" value="PROKAR_LIPOPROTEIN"/>
    <property type="match status" value="1"/>
</dbReference>
<dbReference type="InterPro" id="IPR005152">
    <property type="entry name" value="Lipase_secreted"/>
</dbReference>
<proteinExistence type="predicted"/>
<dbReference type="PANTHER" id="PTHR34853">
    <property type="match status" value="1"/>
</dbReference>
<evidence type="ECO:0000313" key="3">
    <source>
        <dbReference type="Proteomes" id="UP001183388"/>
    </source>
</evidence>
<feature type="signal peptide" evidence="1">
    <location>
        <begin position="1"/>
        <end position="30"/>
    </location>
</feature>
<feature type="chain" id="PRO_5045174569" evidence="1">
    <location>
        <begin position="31"/>
        <end position="401"/>
    </location>
</feature>
<keyword evidence="1" id="KW-0732">Signal</keyword>
<comment type="caution">
    <text evidence="2">The sequence shown here is derived from an EMBL/GenBank/DDBJ whole genome shotgun (WGS) entry which is preliminary data.</text>
</comment>
<gene>
    <name evidence="2" type="ORF">RM780_07210</name>
</gene>
<dbReference type="SUPFAM" id="SSF53474">
    <property type="entry name" value="alpha/beta-Hydrolases"/>
    <property type="match status" value="1"/>
</dbReference>
<organism evidence="2 3">
    <name type="scientific">Streptomyces boetiae</name>
    <dbReference type="NCBI Taxonomy" id="3075541"/>
    <lineage>
        <taxon>Bacteria</taxon>
        <taxon>Bacillati</taxon>
        <taxon>Actinomycetota</taxon>
        <taxon>Actinomycetes</taxon>
        <taxon>Kitasatosporales</taxon>
        <taxon>Streptomycetaceae</taxon>
        <taxon>Streptomyces</taxon>
    </lineage>
</organism>
<dbReference type="EMBL" id="JAVREN010000007">
    <property type="protein sequence ID" value="MDT0306750.1"/>
    <property type="molecule type" value="Genomic_DNA"/>
</dbReference>
<dbReference type="PANTHER" id="PTHR34853:SF1">
    <property type="entry name" value="LIPASE 5"/>
    <property type="match status" value="1"/>
</dbReference>
<name>A0ABU2L5E7_9ACTN</name>
<evidence type="ECO:0000256" key="1">
    <source>
        <dbReference type="SAM" id="SignalP"/>
    </source>
</evidence>
<dbReference type="Proteomes" id="UP001183388">
    <property type="component" value="Unassembled WGS sequence"/>
</dbReference>
<keyword evidence="3" id="KW-1185">Reference proteome</keyword>
<dbReference type="Gene3D" id="3.40.50.1820">
    <property type="entry name" value="alpha/beta hydrolase"/>
    <property type="match status" value="2"/>
</dbReference>
<sequence length="401" mass="40950">MTPLRAAVAAALASAVLGCATGVCVPSASAAERAGTPAGVATAVQAAAPAASTTASTTTGRMHSFAFLPAAQRPQGAGLAARVTYSSTTVDGAPAVVSGLIFAPSGTTPAGGWPVISWAHGTTGLGDTCAPSGSPTLAASYGRFSELLRAGYAVVATDYAGLGGPGLHPYLNGEVAARGVIDIARAARAFSPGTFAARWAVSGHSQGGHAAMFTGRLAPEYAPELDFRGTVALAPPSNLTPIISRFDPQVTLVPQLVPLLTYIFAGVRVSAAPEFDMNAYLSPLGQELVTAGETLCNAQQWERTQGVNIGELLSRPLDDSFAAAMGAMFDVPTSGYQDPVFIGQGEDDQTVAQFMTNQLVGDLREAGEELTYTTYPGVAHDVVGPSLQDVLAFLRPLLATP</sequence>
<dbReference type="RefSeq" id="WP_311629681.1">
    <property type="nucleotide sequence ID" value="NZ_JAVREN010000007.1"/>
</dbReference>
<dbReference type="PIRSF" id="PIRSF029171">
    <property type="entry name" value="Esterase_LipA"/>
    <property type="match status" value="1"/>
</dbReference>
<accession>A0ABU2L5E7</accession>
<dbReference type="Pfam" id="PF03583">
    <property type="entry name" value="LIP"/>
    <property type="match status" value="1"/>
</dbReference>
<dbReference type="GO" id="GO:0016491">
    <property type="term" value="F:oxidoreductase activity"/>
    <property type="evidence" value="ECO:0007669"/>
    <property type="project" value="UniProtKB-KW"/>
</dbReference>
<dbReference type="GO" id="GO:0016787">
    <property type="term" value="F:hydrolase activity"/>
    <property type="evidence" value="ECO:0007669"/>
    <property type="project" value="UniProtKB-KW"/>
</dbReference>
<keyword evidence="2" id="KW-0560">Oxidoreductase</keyword>